<evidence type="ECO:0000256" key="10">
    <source>
        <dbReference type="ARBA" id="ARBA00023065"/>
    </source>
</evidence>
<evidence type="ECO:0000256" key="15">
    <source>
        <dbReference type="PROSITE-ProRule" id="PRU01360"/>
    </source>
</evidence>
<dbReference type="GO" id="GO:0015344">
    <property type="term" value="F:siderophore uptake transmembrane transporter activity"/>
    <property type="evidence" value="ECO:0007669"/>
    <property type="project" value="TreeGrafter"/>
</dbReference>
<evidence type="ECO:0000256" key="11">
    <source>
        <dbReference type="ARBA" id="ARBA00023077"/>
    </source>
</evidence>
<evidence type="ECO:0000313" key="21">
    <source>
        <dbReference type="Proteomes" id="UP000216345"/>
    </source>
</evidence>
<evidence type="ECO:0000256" key="3">
    <source>
        <dbReference type="ARBA" id="ARBA00021261"/>
    </source>
</evidence>
<evidence type="ECO:0000256" key="1">
    <source>
        <dbReference type="ARBA" id="ARBA00004571"/>
    </source>
</evidence>
<evidence type="ECO:0000259" key="19">
    <source>
        <dbReference type="Pfam" id="PF07715"/>
    </source>
</evidence>
<evidence type="ECO:0000256" key="4">
    <source>
        <dbReference type="ARBA" id="ARBA00022448"/>
    </source>
</evidence>
<dbReference type="InterPro" id="IPR039426">
    <property type="entry name" value="TonB-dep_rcpt-like"/>
</dbReference>
<evidence type="ECO:0000313" key="20">
    <source>
        <dbReference type="EMBL" id="OYR16531.1"/>
    </source>
</evidence>
<dbReference type="PANTHER" id="PTHR32552:SF68">
    <property type="entry name" value="FERRICHROME OUTER MEMBRANE TRANSPORTER_PHAGE RECEPTOR"/>
    <property type="match status" value="1"/>
</dbReference>
<keyword evidence="5 15" id="KW-1134">Transmembrane beta strand</keyword>
<feature type="signal peptide" evidence="17">
    <location>
        <begin position="1"/>
        <end position="31"/>
    </location>
</feature>
<evidence type="ECO:0000256" key="7">
    <source>
        <dbReference type="ARBA" id="ARBA00022692"/>
    </source>
</evidence>
<dbReference type="InterPro" id="IPR037066">
    <property type="entry name" value="Plug_dom_sf"/>
</dbReference>
<evidence type="ECO:0000256" key="12">
    <source>
        <dbReference type="ARBA" id="ARBA00023136"/>
    </source>
</evidence>
<evidence type="ECO:0000256" key="6">
    <source>
        <dbReference type="ARBA" id="ARBA00022496"/>
    </source>
</evidence>
<organism evidence="20 21">
    <name type="scientific">Brucella rhizosphaerae</name>
    <dbReference type="NCBI Taxonomy" id="571254"/>
    <lineage>
        <taxon>Bacteria</taxon>
        <taxon>Pseudomonadati</taxon>
        <taxon>Pseudomonadota</taxon>
        <taxon>Alphaproteobacteria</taxon>
        <taxon>Hyphomicrobiales</taxon>
        <taxon>Brucellaceae</taxon>
        <taxon>Brucella/Ochrobactrum group</taxon>
        <taxon>Brucella</taxon>
    </lineage>
</organism>
<dbReference type="InterPro" id="IPR036942">
    <property type="entry name" value="Beta-barrel_TonB_sf"/>
</dbReference>
<keyword evidence="6" id="KW-0410">Iron transport</keyword>
<feature type="domain" description="TonB-dependent receptor plug" evidence="19">
    <location>
        <begin position="78"/>
        <end position="180"/>
    </location>
</feature>
<dbReference type="GO" id="GO:0015891">
    <property type="term" value="P:siderophore transport"/>
    <property type="evidence" value="ECO:0007669"/>
    <property type="project" value="InterPro"/>
</dbReference>
<sequence length="720" mass="79279">MTISMKHKMMTLLASGTALALLPLTGNPAYAQDSNTSIRLDPVVVQTGAGKPSDGTAPVDGFVPAATTTGSKSSVAIEKIPQSVSVVGRDQMDAIGAQKLDEALRYTPGVLGQPFGVDNDTNWIYIRGFEATQYGTYLNGLQNFSYGFGGFLIDSFDIERIDVLRGASSALYGGSNPGGIVNYISKRPTGERIRYLEAGINSYGNGYLGFDIGDKATDTINYRINGKIQGGDNYTDFSKEFRGVISPSIEYKPDESTRLTILANYTHLDLTHDGGGFLPYYGTVVPTEFGKISRKTNLTEPGLDDYKREQAQIGYEFEHQFDNDWTVRQNVRYGFSHVTEHSLYAYGYNYLAQPAPGDPSVARINFKHDTTVHTFQADNQLEGAVTTGALTHNLLFGAEYRYFRINQMQQTGGATPINPYDPVYGEPQGPMWDPYIDQDLRRHQLGVYAQDRLEFGDGWIVTANGRYDYVWTDATGLPAYEYNTGRLSGRAGVGYQFDNGITPYLSVATFFNPIIETLFDGSYAQPETGTQYEVGVKYRPELFDGLITASLFDLTKENALTGSSFAREQLGKVNSRGFELEVQANINDAWKVTASVTAYDLKIKENDSNEALIGKRPYLLPEQQASVFVQYKVPEGALEGITLGGGVRYVGSSYADEENTLKVPAVALADLKLGYEKDNWGVDLNVTNLFDKNYVAGCQGVFVCGYGEGRKALLKVHTKW</sequence>
<comment type="caution">
    <text evidence="20">The sequence shown here is derived from an EMBL/GenBank/DDBJ whole genome shotgun (WGS) entry which is preliminary data.</text>
</comment>
<evidence type="ECO:0000259" key="18">
    <source>
        <dbReference type="Pfam" id="PF00593"/>
    </source>
</evidence>
<evidence type="ECO:0000256" key="9">
    <source>
        <dbReference type="ARBA" id="ARBA00023004"/>
    </source>
</evidence>
<dbReference type="AlphaFoldDB" id="A0A256FQ22"/>
<dbReference type="CDD" id="cd01347">
    <property type="entry name" value="ligand_gated_channel"/>
    <property type="match status" value="1"/>
</dbReference>
<evidence type="ECO:0000256" key="14">
    <source>
        <dbReference type="ARBA" id="ARBA00023237"/>
    </source>
</evidence>
<dbReference type="Gene3D" id="2.170.130.10">
    <property type="entry name" value="TonB-dependent receptor, plug domain"/>
    <property type="match status" value="1"/>
</dbReference>
<dbReference type="OrthoDB" id="9760333at2"/>
<evidence type="ECO:0000256" key="17">
    <source>
        <dbReference type="SAM" id="SignalP"/>
    </source>
</evidence>
<dbReference type="Pfam" id="PF07715">
    <property type="entry name" value="Plug"/>
    <property type="match status" value="1"/>
</dbReference>
<evidence type="ECO:0000256" key="13">
    <source>
        <dbReference type="ARBA" id="ARBA00023170"/>
    </source>
</evidence>
<dbReference type="eggNOG" id="COG4773">
    <property type="taxonomic scope" value="Bacteria"/>
</dbReference>
<dbReference type="NCBIfam" id="NF010651">
    <property type="entry name" value="PRK14050.1"/>
    <property type="match status" value="1"/>
</dbReference>
<gene>
    <name evidence="20" type="ORF">CEV32_4164</name>
</gene>
<feature type="domain" description="TonB-dependent receptor-like beta-barrel" evidence="18">
    <location>
        <begin position="253"/>
        <end position="689"/>
    </location>
</feature>
<keyword evidence="4 15" id="KW-0813">Transport</keyword>
<evidence type="ECO:0000256" key="5">
    <source>
        <dbReference type="ARBA" id="ARBA00022452"/>
    </source>
</evidence>
<proteinExistence type="inferred from homology"/>
<dbReference type="PANTHER" id="PTHR32552">
    <property type="entry name" value="FERRICHROME IRON RECEPTOR-RELATED"/>
    <property type="match status" value="1"/>
</dbReference>
<dbReference type="FunFam" id="2.170.130.10:FF:000001">
    <property type="entry name" value="Catecholate siderophore TonB-dependent receptor"/>
    <property type="match status" value="1"/>
</dbReference>
<feature type="chain" id="PRO_5013395954" description="Heme transporter BhuA" evidence="17">
    <location>
        <begin position="32"/>
        <end position="720"/>
    </location>
</feature>
<name>A0A256FQ22_9HYPH</name>
<dbReference type="InterPro" id="IPR000531">
    <property type="entry name" value="Beta-barrel_TonB"/>
</dbReference>
<evidence type="ECO:0000256" key="8">
    <source>
        <dbReference type="ARBA" id="ARBA00022729"/>
    </source>
</evidence>
<dbReference type="GO" id="GO:0038023">
    <property type="term" value="F:signaling receptor activity"/>
    <property type="evidence" value="ECO:0007669"/>
    <property type="project" value="InterPro"/>
</dbReference>
<keyword evidence="8 17" id="KW-0732">Signal</keyword>
<keyword evidence="7 15" id="KW-0812">Transmembrane</keyword>
<accession>A0A256FQ22</accession>
<keyword evidence="21" id="KW-1185">Reference proteome</keyword>
<dbReference type="Pfam" id="PF00593">
    <property type="entry name" value="TonB_dep_Rec_b-barrel"/>
    <property type="match status" value="1"/>
</dbReference>
<dbReference type="EMBL" id="NNRK01000022">
    <property type="protein sequence ID" value="OYR16531.1"/>
    <property type="molecule type" value="Genomic_DNA"/>
</dbReference>
<dbReference type="Gene3D" id="2.40.170.20">
    <property type="entry name" value="TonB-dependent receptor, beta-barrel domain"/>
    <property type="match status" value="1"/>
</dbReference>
<keyword evidence="11 16" id="KW-0798">TonB box</keyword>
<dbReference type="NCBIfam" id="TIGR01783">
    <property type="entry name" value="TonB-siderophor"/>
    <property type="match status" value="1"/>
</dbReference>
<evidence type="ECO:0000256" key="16">
    <source>
        <dbReference type="RuleBase" id="RU003357"/>
    </source>
</evidence>
<reference evidence="20 21" key="1">
    <citation type="submission" date="2017-07" db="EMBL/GenBank/DDBJ databases">
        <title>Phylogenetic study on the rhizospheric bacterium Ochrobactrum sp. A44.</title>
        <authorList>
            <person name="Krzyzanowska D.M."/>
            <person name="Ossowicki A."/>
            <person name="Rajewska M."/>
            <person name="Maciag T."/>
            <person name="Kaczynski Z."/>
            <person name="Czerwicka M."/>
            <person name="Jafra S."/>
        </authorList>
    </citation>
    <scope>NUCLEOTIDE SEQUENCE [LARGE SCALE GENOMIC DNA]</scope>
    <source>
        <strain evidence="20 21">PR17</strain>
    </source>
</reference>
<dbReference type="InterPro" id="IPR012910">
    <property type="entry name" value="Plug_dom"/>
</dbReference>
<keyword evidence="13 20" id="KW-0675">Receptor</keyword>
<keyword evidence="9" id="KW-0408">Iron</keyword>
<keyword evidence="12 15" id="KW-0472">Membrane</keyword>
<evidence type="ECO:0000256" key="2">
    <source>
        <dbReference type="ARBA" id="ARBA00009810"/>
    </source>
</evidence>
<keyword evidence="10" id="KW-0406">Ion transport</keyword>
<dbReference type="Proteomes" id="UP000216345">
    <property type="component" value="Unassembled WGS sequence"/>
</dbReference>
<comment type="subcellular location">
    <subcellularLocation>
        <location evidence="1 15">Cell outer membrane</location>
        <topology evidence="1 15">Multi-pass membrane protein</topology>
    </subcellularLocation>
</comment>
<comment type="similarity">
    <text evidence="2 15 16">Belongs to the TonB-dependent receptor family.</text>
</comment>
<protein>
    <recommendedName>
        <fullName evidence="3">Heme transporter BhuA</fullName>
    </recommendedName>
</protein>
<keyword evidence="14 15" id="KW-0998">Cell outer membrane</keyword>
<dbReference type="PROSITE" id="PS52016">
    <property type="entry name" value="TONB_DEPENDENT_REC_3"/>
    <property type="match status" value="1"/>
</dbReference>
<dbReference type="InterPro" id="IPR010105">
    <property type="entry name" value="TonB_sidphr_rcpt"/>
</dbReference>
<dbReference type="GO" id="GO:0009279">
    <property type="term" value="C:cell outer membrane"/>
    <property type="evidence" value="ECO:0007669"/>
    <property type="project" value="UniProtKB-SubCell"/>
</dbReference>
<dbReference type="SUPFAM" id="SSF56935">
    <property type="entry name" value="Porins"/>
    <property type="match status" value="1"/>
</dbReference>